<dbReference type="InterPro" id="IPR027417">
    <property type="entry name" value="P-loop_NTPase"/>
</dbReference>
<dbReference type="PANTHER" id="PTHR30050">
    <property type="entry name" value="CHROMOSOMAL REPLICATION INITIATOR PROTEIN DNAA"/>
    <property type="match status" value="1"/>
</dbReference>
<proteinExistence type="predicted"/>
<gene>
    <name evidence="2" type="primary">dnaI</name>
    <name evidence="2" type="ORF">NC799_02260</name>
</gene>
<evidence type="ECO:0000259" key="1">
    <source>
        <dbReference type="SMART" id="SM00382"/>
    </source>
</evidence>
<accession>A0A9X4ADN6</accession>
<comment type="caution">
    <text evidence="2">The sequence shown here is derived from an EMBL/GenBank/DDBJ whole genome shotgun (WGS) entry which is preliminary data.</text>
</comment>
<dbReference type="Gene3D" id="3.40.50.300">
    <property type="entry name" value="P-loop containing nucleotide triphosphate hydrolases"/>
    <property type="match status" value="1"/>
</dbReference>
<dbReference type="SUPFAM" id="SSF52540">
    <property type="entry name" value="P-loop containing nucleoside triphosphate hydrolases"/>
    <property type="match status" value="1"/>
</dbReference>
<feature type="domain" description="AAA+ ATPase" evidence="1">
    <location>
        <begin position="161"/>
        <end position="306"/>
    </location>
</feature>
<dbReference type="EMBL" id="JAMQKC010000001">
    <property type="protein sequence ID" value="MDC3415732.1"/>
    <property type="molecule type" value="Genomic_DNA"/>
</dbReference>
<dbReference type="RefSeq" id="WP_272444687.1">
    <property type="nucleotide sequence ID" value="NZ_JAMQKC010000001.1"/>
</dbReference>
<dbReference type="PANTHER" id="PTHR30050:SF8">
    <property type="entry name" value="PRIMOSOMAL PROTEIN DNAI"/>
    <property type="match status" value="1"/>
</dbReference>
<dbReference type="SMART" id="SM00382">
    <property type="entry name" value="AAA"/>
    <property type="match status" value="1"/>
</dbReference>
<dbReference type="Proteomes" id="UP001145069">
    <property type="component" value="Unassembled WGS sequence"/>
</dbReference>
<dbReference type="NCBIfam" id="NF006505">
    <property type="entry name" value="PRK08939.1"/>
    <property type="match status" value="1"/>
</dbReference>
<dbReference type="AlphaFoldDB" id="A0A9X4ADN6"/>
<dbReference type="InterPro" id="IPR003593">
    <property type="entry name" value="AAA+_ATPase"/>
</dbReference>
<dbReference type="InterPro" id="IPR013317">
    <property type="entry name" value="DnaA_dom"/>
</dbReference>
<protein>
    <submittedName>
        <fullName evidence="2">Primosomal protein DnaI</fullName>
    </submittedName>
</protein>
<dbReference type="CDD" id="cd00009">
    <property type="entry name" value="AAA"/>
    <property type="match status" value="1"/>
</dbReference>
<evidence type="ECO:0000313" key="2">
    <source>
        <dbReference type="EMBL" id="MDC3415732.1"/>
    </source>
</evidence>
<dbReference type="InterPro" id="IPR009928">
    <property type="entry name" value="DnaI_N"/>
</dbReference>
<dbReference type="Pfam" id="PF07319">
    <property type="entry name" value="DnaI_N"/>
    <property type="match status" value="1"/>
</dbReference>
<organism evidence="2 3">
    <name type="scientific">Aquibacillus salsiterrae</name>
    <dbReference type="NCBI Taxonomy" id="2950439"/>
    <lineage>
        <taxon>Bacteria</taxon>
        <taxon>Bacillati</taxon>
        <taxon>Bacillota</taxon>
        <taxon>Bacilli</taxon>
        <taxon>Bacillales</taxon>
        <taxon>Bacillaceae</taxon>
        <taxon>Aquibacillus</taxon>
    </lineage>
</organism>
<dbReference type="GO" id="GO:0006260">
    <property type="term" value="P:DNA replication"/>
    <property type="evidence" value="ECO:0007669"/>
    <property type="project" value="TreeGrafter"/>
</dbReference>
<dbReference type="Pfam" id="PF00308">
    <property type="entry name" value="Bac_DnaA"/>
    <property type="match status" value="1"/>
</dbReference>
<name>A0A9X4ADN6_9BACI</name>
<reference evidence="2" key="1">
    <citation type="submission" date="2022-06" db="EMBL/GenBank/DDBJ databases">
        <title>Aquibacillus sp. a new bacterium isolated from soil saline samples.</title>
        <authorList>
            <person name="Galisteo C."/>
            <person name="De La Haba R."/>
            <person name="Sanchez-Porro C."/>
            <person name="Ventosa A."/>
        </authorList>
    </citation>
    <scope>NUCLEOTIDE SEQUENCE</scope>
    <source>
        <strain evidence="2">3ASR75-54</strain>
    </source>
</reference>
<evidence type="ECO:0000313" key="3">
    <source>
        <dbReference type="Proteomes" id="UP001145069"/>
    </source>
</evidence>
<keyword evidence="3" id="KW-1185">Reference proteome</keyword>
<sequence>MEPIQSSLKKWMRENSNFYESYNQIRRETVSDKYVKAILDNHPEFTEQDIDKNLMKLYEFKSQSKKCENCPSLEGCINILKGYSPYIEISGKDVHLTYEQCNRKRKADEQKSKHSLVQGLYMPKDILEASLNGLDYQDPDRHEAISKALDYVQSIDTGKKQKKGLYFYGPFGVGKTYILGAIANELADHKLKTLLIYMPEFVREMKSSLKDDSINQKIDYFKKADVLMFDDIGAESISSWFRDEILGSILQYRMMERLPVFFSSNYSIKQLEHHLATTNRGDTETVKAGRIIERIKQVSTEVPLFGQNRREFI</sequence>